<feature type="compositionally biased region" description="Basic residues" evidence="10">
    <location>
        <begin position="333"/>
        <end position="344"/>
    </location>
</feature>
<feature type="transmembrane region" description="Helical" evidence="9">
    <location>
        <begin position="216"/>
        <end position="235"/>
    </location>
</feature>
<feature type="compositionally biased region" description="Low complexity" evidence="10">
    <location>
        <begin position="404"/>
        <end position="414"/>
    </location>
</feature>
<feature type="region of interest" description="Disordered" evidence="10">
    <location>
        <begin position="330"/>
        <end position="370"/>
    </location>
</feature>
<evidence type="ECO:0000259" key="11">
    <source>
        <dbReference type="Pfam" id="PF02355"/>
    </source>
</evidence>
<feature type="transmembrane region" description="Helical" evidence="9">
    <location>
        <begin position="187"/>
        <end position="210"/>
    </location>
</feature>
<evidence type="ECO:0000256" key="7">
    <source>
        <dbReference type="ARBA" id="ARBA00023010"/>
    </source>
</evidence>
<keyword evidence="3 9" id="KW-1003">Cell membrane</keyword>
<dbReference type="Gene3D" id="1.20.1640.10">
    <property type="entry name" value="Multidrug efflux transporter AcrB transmembrane domain"/>
    <property type="match status" value="1"/>
</dbReference>
<feature type="domain" description="Protein export membrane protein SecD/SecF C-terminal" evidence="11">
    <location>
        <begin position="143"/>
        <end position="326"/>
    </location>
</feature>
<dbReference type="Proteomes" id="UP001501570">
    <property type="component" value="Unassembled WGS sequence"/>
</dbReference>
<dbReference type="Pfam" id="PF02355">
    <property type="entry name" value="SecD_SecF_C"/>
    <property type="match status" value="1"/>
</dbReference>
<accession>A0ABP9S491</accession>
<dbReference type="EMBL" id="BAABJQ010000013">
    <property type="protein sequence ID" value="GAA5190295.1"/>
    <property type="molecule type" value="Genomic_DNA"/>
</dbReference>
<dbReference type="PRINTS" id="PR01755">
    <property type="entry name" value="SECFTRNLCASE"/>
</dbReference>
<dbReference type="InterPro" id="IPR022646">
    <property type="entry name" value="SecD/SecF_CS"/>
</dbReference>
<evidence type="ECO:0000313" key="13">
    <source>
        <dbReference type="Proteomes" id="UP001501570"/>
    </source>
</evidence>
<keyword evidence="5 9" id="KW-0653">Protein transport</keyword>
<dbReference type="InterPro" id="IPR005665">
    <property type="entry name" value="SecF_bac"/>
</dbReference>
<dbReference type="HAMAP" id="MF_01464_B">
    <property type="entry name" value="SecF_B"/>
    <property type="match status" value="1"/>
</dbReference>
<name>A0ABP9S491_9ACTN</name>
<dbReference type="SUPFAM" id="SSF82866">
    <property type="entry name" value="Multidrug efflux transporter AcrB transmembrane domain"/>
    <property type="match status" value="1"/>
</dbReference>
<feature type="transmembrane region" description="Helical" evidence="9">
    <location>
        <begin position="273"/>
        <end position="292"/>
    </location>
</feature>
<feature type="region of interest" description="Disordered" evidence="10">
    <location>
        <begin position="1"/>
        <end position="21"/>
    </location>
</feature>
<evidence type="ECO:0000256" key="1">
    <source>
        <dbReference type="ARBA" id="ARBA00004651"/>
    </source>
</evidence>
<feature type="compositionally biased region" description="Basic and acidic residues" evidence="10">
    <location>
        <begin position="347"/>
        <end position="356"/>
    </location>
</feature>
<gene>
    <name evidence="9" type="primary">secF</name>
    <name evidence="12" type="ORF">GCM10023322_45120</name>
</gene>
<comment type="similarity">
    <text evidence="9">Belongs to the SecD/SecF family. SecF subfamily.</text>
</comment>
<keyword evidence="8 9" id="KW-0472">Membrane</keyword>
<keyword evidence="4 9" id="KW-0812">Transmembrane</keyword>
<sequence>MARWKAPATVEPPAPPSQPTGWAARLYRGQAGLDVVGRRRILFGVAGTVLLIALVSFGVRGFTLGIDFRGGTEFQIPASVGTLDQTQSAVSRAIEAADPAASVVSAQRLGGDHPSYLIRTTSMPANDTATAKSTLEGSLHLPASQISDNRVSAAWGAQVTQRSLLGLVIFLLLVVVYLIIRFEWRMAVAAVSSLAFDLVATAAVYSLVGWEVSPNTVIGALTILGFALYDVVVVFDKIQENSRGITARSDRTYSEAANLAVNQMLMRSINTGLVALLPVGGLLFIGAGLLGAGTLEDLGLVLFVGMGTAVYSSIFFATPVLVSLKQRQPSLRAHTRRVNSRRAAAKANREREERESMVSPQPAAALATAGATANPAADVAVAASTGAPGNASKAASRTGNGRQAPAGARGSKARSGGGTAGRNRRR</sequence>
<evidence type="ECO:0000313" key="12">
    <source>
        <dbReference type="EMBL" id="GAA5190295.1"/>
    </source>
</evidence>
<keyword evidence="7 9" id="KW-0811">Translocation</keyword>
<evidence type="ECO:0000256" key="6">
    <source>
        <dbReference type="ARBA" id="ARBA00022989"/>
    </source>
</evidence>
<evidence type="ECO:0000256" key="3">
    <source>
        <dbReference type="ARBA" id="ARBA00022475"/>
    </source>
</evidence>
<feature type="transmembrane region" description="Helical" evidence="9">
    <location>
        <begin position="163"/>
        <end position="180"/>
    </location>
</feature>
<evidence type="ECO:0000256" key="5">
    <source>
        <dbReference type="ARBA" id="ARBA00022927"/>
    </source>
</evidence>
<feature type="transmembrane region" description="Helical" evidence="9">
    <location>
        <begin position="41"/>
        <end position="59"/>
    </location>
</feature>
<evidence type="ECO:0000256" key="4">
    <source>
        <dbReference type="ARBA" id="ARBA00022692"/>
    </source>
</evidence>
<keyword evidence="6 9" id="KW-1133">Transmembrane helix</keyword>
<keyword evidence="2 9" id="KW-0813">Transport</keyword>
<comment type="caution">
    <text evidence="12">The sequence shown here is derived from an EMBL/GenBank/DDBJ whole genome shotgun (WGS) entry which is preliminary data.</text>
</comment>
<evidence type="ECO:0000256" key="8">
    <source>
        <dbReference type="ARBA" id="ARBA00023136"/>
    </source>
</evidence>
<comment type="subunit">
    <text evidence="9">Forms a complex with SecD. Part of the essential Sec protein translocation apparatus which comprises SecA, SecYEG and auxiliary proteins SecDF. Other proteins may also be involved.</text>
</comment>
<comment type="subcellular location">
    <subcellularLocation>
        <location evidence="1 9">Cell membrane</location>
        <topology evidence="1 9">Multi-pass membrane protein</topology>
    </subcellularLocation>
</comment>
<feature type="transmembrane region" description="Helical" evidence="9">
    <location>
        <begin position="298"/>
        <end position="322"/>
    </location>
</feature>
<dbReference type="Pfam" id="PF07549">
    <property type="entry name" value="Sec_GG"/>
    <property type="match status" value="1"/>
</dbReference>
<keyword evidence="13" id="KW-1185">Reference proteome</keyword>
<dbReference type="InterPro" id="IPR048634">
    <property type="entry name" value="SecD_SecF_C"/>
</dbReference>
<dbReference type="NCBIfam" id="TIGR00966">
    <property type="entry name" value="transloc_SecF"/>
    <property type="match status" value="1"/>
</dbReference>
<organism evidence="12 13">
    <name type="scientific">Rugosimonospora acidiphila</name>
    <dbReference type="NCBI Taxonomy" id="556531"/>
    <lineage>
        <taxon>Bacteria</taxon>
        <taxon>Bacillati</taxon>
        <taxon>Actinomycetota</taxon>
        <taxon>Actinomycetes</taxon>
        <taxon>Micromonosporales</taxon>
        <taxon>Micromonosporaceae</taxon>
        <taxon>Rugosimonospora</taxon>
    </lineage>
</organism>
<dbReference type="PANTHER" id="PTHR30081">
    <property type="entry name" value="PROTEIN-EXPORT MEMBRANE PROTEIN SEC"/>
    <property type="match status" value="1"/>
</dbReference>
<feature type="region of interest" description="Disordered" evidence="10">
    <location>
        <begin position="384"/>
        <end position="426"/>
    </location>
</feature>
<comment type="function">
    <text evidence="9">Part of the Sec protein translocase complex. Interacts with the SecYEG preprotein conducting channel. SecDF uses the proton motive force (PMF) to complete protein translocation after the ATP-dependent function of SecA.</text>
</comment>
<evidence type="ECO:0000256" key="2">
    <source>
        <dbReference type="ARBA" id="ARBA00022448"/>
    </source>
</evidence>
<evidence type="ECO:0000256" key="10">
    <source>
        <dbReference type="SAM" id="MobiDB-lite"/>
    </source>
</evidence>
<dbReference type="PANTHER" id="PTHR30081:SF8">
    <property type="entry name" value="PROTEIN TRANSLOCASE SUBUNIT SECF"/>
    <property type="match status" value="1"/>
</dbReference>
<dbReference type="InterPro" id="IPR022645">
    <property type="entry name" value="SecD/SecF_bac"/>
</dbReference>
<protein>
    <recommendedName>
        <fullName evidence="9">Protein-export membrane protein SecF</fullName>
    </recommendedName>
</protein>
<evidence type="ECO:0000256" key="9">
    <source>
        <dbReference type="HAMAP-Rule" id="MF_01464"/>
    </source>
</evidence>
<reference evidence="13" key="1">
    <citation type="journal article" date="2019" name="Int. J. Syst. Evol. Microbiol.">
        <title>The Global Catalogue of Microorganisms (GCM) 10K type strain sequencing project: providing services to taxonomists for standard genome sequencing and annotation.</title>
        <authorList>
            <consortium name="The Broad Institute Genomics Platform"/>
            <consortium name="The Broad Institute Genome Sequencing Center for Infectious Disease"/>
            <person name="Wu L."/>
            <person name="Ma J."/>
        </authorList>
    </citation>
    <scope>NUCLEOTIDE SEQUENCE [LARGE SCALE GENOMIC DNA]</scope>
    <source>
        <strain evidence="13">JCM 18304</strain>
    </source>
</reference>
<dbReference type="InterPro" id="IPR022813">
    <property type="entry name" value="SecD/SecF_arch_bac"/>
</dbReference>
<dbReference type="RefSeq" id="WP_345632543.1">
    <property type="nucleotide sequence ID" value="NZ_BAABJQ010000013.1"/>
</dbReference>
<proteinExistence type="inferred from homology"/>